<organism evidence="2 3">
    <name type="scientific">Lachnoanaerobaculum saburreum F0468</name>
    <dbReference type="NCBI Taxonomy" id="1095750"/>
    <lineage>
        <taxon>Bacteria</taxon>
        <taxon>Bacillati</taxon>
        <taxon>Bacillota</taxon>
        <taxon>Clostridia</taxon>
        <taxon>Lachnospirales</taxon>
        <taxon>Lachnospiraceae</taxon>
        <taxon>Lachnoanaerobaculum</taxon>
    </lineage>
</organism>
<reference evidence="2 3" key="1">
    <citation type="submission" date="2012-03" db="EMBL/GenBank/DDBJ databases">
        <authorList>
            <person name="Durkin A.S."/>
            <person name="McCorrison J."/>
            <person name="Torralba M."/>
            <person name="Gillis M."/>
            <person name="Methe B."/>
            <person name="Sutton G."/>
            <person name="Nelson K.E."/>
        </authorList>
    </citation>
    <scope>NUCLEOTIDE SEQUENCE [LARGE SCALE GENOMIC DNA]</scope>
    <source>
        <strain evidence="2 3">F0468</strain>
    </source>
</reference>
<proteinExistence type="predicted"/>
<dbReference type="PATRIC" id="fig|1095750.3.peg.1536"/>
<comment type="caution">
    <text evidence="2">The sequence shown here is derived from an EMBL/GenBank/DDBJ whole genome shotgun (WGS) entry which is preliminary data.</text>
</comment>
<evidence type="ECO:0000313" key="2">
    <source>
        <dbReference type="EMBL" id="EIC95680.1"/>
    </source>
</evidence>
<dbReference type="EMBL" id="AJGH01000069">
    <property type="protein sequence ID" value="EIC95680.1"/>
    <property type="molecule type" value="Genomic_DNA"/>
</dbReference>
<dbReference type="RefSeq" id="WP_008754037.1">
    <property type="nucleotide sequence ID" value="NZ_AJGH01000069.1"/>
</dbReference>
<dbReference type="AlphaFoldDB" id="I0R7M2"/>
<dbReference type="Gene3D" id="3.40.50.2300">
    <property type="match status" value="2"/>
</dbReference>
<evidence type="ECO:0000313" key="3">
    <source>
        <dbReference type="Proteomes" id="UP000005039"/>
    </source>
</evidence>
<keyword evidence="1" id="KW-1133">Transmembrane helix</keyword>
<dbReference type="SUPFAM" id="SSF53822">
    <property type="entry name" value="Periplasmic binding protein-like I"/>
    <property type="match status" value="1"/>
</dbReference>
<keyword evidence="3" id="KW-1185">Reference proteome</keyword>
<dbReference type="InterPro" id="IPR028082">
    <property type="entry name" value="Peripla_BP_I"/>
</dbReference>
<feature type="transmembrane region" description="Helical" evidence="1">
    <location>
        <begin position="6"/>
        <end position="29"/>
    </location>
</feature>
<evidence type="ECO:0000256" key="1">
    <source>
        <dbReference type="SAM" id="Phobius"/>
    </source>
</evidence>
<dbReference type="eggNOG" id="ENOG5033B8W">
    <property type="taxonomic scope" value="Bacteria"/>
</dbReference>
<protein>
    <recommendedName>
        <fullName evidence="4">Periplasmic-binding protein domain protein</fullName>
    </recommendedName>
</protein>
<dbReference type="Proteomes" id="UP000005039">
    <property type="component" value="Unassembled WGS sequence"/>
</dbReference>
<accession>I0R7M2</accession>
<evidence type="ECO:0008006" key="4">
    <source>
        <dbReference type="Google" id="ProtNLM"/>
    </source>
</evidence>
<dbReference type="OrthoDB" id="2065670at2"/>
<sequence length="321" mass="36339">MKIDKIYVWIPWFFSIVLLFILAQTDLILKESPQKVYQVSLILDSEDESEYVNLKKGVDDAAKSYNIDINLLTLNSASQRELIESEENNGTDGIIVLAKNDLKLGMTRVPQVVIKPKNVDVFDINKSGGSSTNIFTSKRTINIDYVDMIARLYEILKKDCDNISPIYVFYNNTNSAGVDSEIEFLKSKEESSVFIEGDESEFRNVIEDLVHSKKSVYIFSLDKCSTDNLCKILGTGSVYNEHIKGFYCIGATTLFLNKLDDGNIDAVSTLNEYDMGYSAVEMLMADLKKTGYMSNVDMKNILLDKESFKDEDIVKQLFPIE</sequence>
<name>I0R7M2_9FIRM</name>
<keyword evidence="1" id="KW-0472">Membrane</keyword>
<gene>
    <name evidence="2" type="ORF">HMPREF9970_2320</name>
</gene>
<keyword evidence="1" id="KW-0812">Transmembrane</keyword>